<dbReference type="InParanoid" id="D8UFW4"/>
<dbReference type="EMBL" id="GL378395">
    <property type="protein sequence ID" value="EFJ41407.1"/>
    <property type="molecule type" value="Genomic_DNA"/>
</dbReference>
<gene>
    <name evidence="2" type="ORF">VOLCADRAFT_68314</name>
</gene>
<keyword evidence="3" id="KW-1185">Reference proteome</keyword>
<evidence type="ECO:0000313" key="3">
    <source>
        <dbReference type="Proteomes" id="UP000001058"/>
    </source>
</evidence>
<feature type="compositionally biased region" description="Basic and acidic residues" evidence="1">
    <location>
        <begin position="70"/>
        <end position="81"/>
    </location>
</feature>
<proteinExistence type="predicted"/>
<evidence type="ECO:0000256" key="1">
    <source>
        <dbReference type="SAM" id="MobiDB-lite"/>
    </source>
</evidence>
<evidence type="ECO:0000313" key="2">
    <source>
        <dbReference type="EMBL" id="EFJ41407.1"/>
    </source>
</evidence>
<dbReference type="AlphaFoldDB" id="D8UFW4"/>
<reference evidence="2 3" key="1">
    <citation type="journal article" date="2010" name="Science">
        <title>Genomic analysis of organismal complexity in the multicellular green alga Volvox carteri.</title>
        <authorList>
            <person name="Prochnik S.E."/>
            <person name="Umen J."/>
            <person name="Nedelcu A.M."/>
            <person name="Hallmann A."/>
            <person name="Miller S.M."/>
            <person name="Nishii I."/>
            <person name="Ferris P."/>
            <person name="Kuo A."/>
            <person name="Mitros T."/>
            <person name="Fritz-Laylin L.K."/>
            <person name="Hellsten U."/>
            <person name="Chapman J."/>
            <person name="Simakov O."/>
            <person name="Rensing S.A."/>
            <person name="Terry A."/>
            <person name="Pangilinan J."/>
            <person name="Kapitonov V."/>
            <person name="Jurka J."/>
            <person name="Salamov A."/>
            <person name="Shapiro H."/>
            <person name="Schmutz J."/>
            <person name="Grimwood J."/>
            <person name="Lindquist E."/>
            <person name="Lucas S."/>
            <person name="Grigoriev I.V."/>
            <person name="Schmitt R."/>
            <person name="Kirk D."/>
            <person name="Rokhsar D.S."/>
        </authorList>
    </citation>
    <scope>NUCLEOTIDE SEQUENCE [LARGE SCALE GENOMIC DNA]</scope>
    <source>
        <strain evidence="3">f. Nagariensis / Eve</strain>
    </source>
</reference>
<organism evidence="3">
    <name type="scientific">Volvox carteri f. nagariensis</name>
    <dbReference type="NCBI Taxonomy" id="3068"/>
    <lineage>
        <taxon>Eukaryota</taxon>
        <taxon>Viridiplantae</taxon>
        <taxon>Chlorophyta</taxon>
        <taxon>core chlorophytes</taxon>
        <taxon>Chlorophyceae</taxon>
        <taxon>CS clade</taxon>
        <taxon>Chlamydomonadales</taxon>
        <taxon>Volvocaceae</taxon>
        <taxon>Volvox</taxon>
    </lineage>
</organism>
<feature type="compositionally biased region" description="Pro residues" evidence="1">
    <location>
        <begin position="24"/>
        <end position="39"/>
    </location>
</feature>
<protein>
    <submittedName>
        <fullName evidence="2">Uncharacterized protein</fullName>
    </submittedName>
</protein>
<dbReference type="GeneID" id="9627007"/>
<dbReference type="Proteomes" id="UP000001058">
    <property type="component" value="Unassembled WGS sequence"/>
</dbReference>
<sequence>MIHNHVALPTLPSHSLPFLSCVFPPAPPPPPPPLPPPPHQENNCPPEVLRCNMDSLNSMARGGGGGWGGKEVRGPRGLEGR</sequence>
<feature type="region of interest" description="Disordered" evidence="1">
    <location>
        <begin position="23"/>
        <end position="81"/>
    </location>
</feature>
<dbReference type="RefSeq" id="XP_002957513.1">
    <property type="nucleotide sequence ID" value="XM_002957467.1"/>
</dbReference>
<accession>D8UFW4</accession>
<name>D8UFW4_VOLCA</name>
<dbReference type="KEGG" id="vcn:VOLCADRAFT_68314"/>